<dbReference type="AlphaFoldDB" id="A0A290Z8E2"/>
<reference evidence="2" key="1">
    <citation type="submission" date="2017-09" db="EMBL/GenBank/DDBJ databases">
        <title>Complete Genome Sequence of ansamitocin-producing Bacterium Actinosynnema pretiosum X47.</title>
        <authorList>
            <person name="Cao G."/>
            <person name="Zong G."/>
            <person name="Zhong C."/>
            <person name="Fu J."/>
        </authorList>
    </citation>
    <scope>NUCLEOTIDE SEQUENCE [LARGE SCALE GENOMIC DNA]</scope>
    <source>
        <strain evidence="2">X47</strain>
    </source>
</reference>
<accession>A0A290Z8E2</accession>
<protein>
    <recommendedName>
        <fullName evidence="4">Peptidase inhibitor family I36</fullName>
    </recommendedName>
</protein>
<sequence>MRSRFRALSALLAVSASLAVFSPAASADPIPAPLPPNCGVADFCTWSVFVIPGEPSDAVPTIRTTGDWSGEAVAFRLYNNTGRYAHVSYEEKLDDGTIRRYESCFGPVWRYFTRPFTVTGVTFHDQPTQQYC</sequence>
<evidence type="ECO:0000256" key="1">
    <source>
        <dbReference type="SAM" id="SignalP"/>
    </source>
</evidence>
<dbReference type="Proteomes" id="UP000218505">
    <property type="component" value="Chromosome"/>
</dbReference>
<evidence type="ECO:0008006" key="4">
    <source>
        <dbReference type="Google" id="ProtNLM"/>
    </source>
</evidence>
<evidence type="ECO:0000313" key="2">
    <source>
        <dbReference type="EMBL" id="ATE55233.1"/>
    </source>
</evidence>
<evidence type="ECO:0000313" key="3">
    <source>
        <dbReference type="Proteomes" id="UP000218505"/>
    </source>
</evidence>
<keyword evidence="3" id="KW-1185">Reference proteome</keyword>
<gene>
    <name evidence="2" type="ORF">CNX65_19695</name>
</gene>
<dbReference type="KEGG" id="apre:CNX65_19695"/>
<name>A0A290Z8E2_9PSEU</name>
<dbReference type="RefSeq" id="WP_096495068.1">
    <property type="nucleotide sequence ID" value="NZ_CP023445.1"/>
</dbReference>
<keyword evidence="1" id="KW-0732">Signal</keyword>
<dbReference type="EMBL" id="CP023445">
    <property type="protein sequence ID" value="ATE55233.1"/>
    <property type="molecule type" value="Genomic_DNA"/>
</dbReference>
<feature type="chain" id="PRO_5012154587" description="Peptidase inhibitor family I36" evidence="1">
    <location>
        <begin position="28"/>
        <end position="132"/>
    </location>
</feature>
<feature type="signal peptide" evidence="1">
    <location>
        <begin position="1"/>
        <end position="27"/>
    </location>
</feature>
<organism evidence="2 3">
    <name type="scientific">Actinosynnema pretiosum</name>
    <dbReference type="NCBI Taxonomy" id="42197"/>
    <lineage>
        <taxon>Bacteria</taxon>
        <taxon>Bacillati</taxon>
        <taxon>Actinomycetota</taxon>
        <taxon>Actinomycetes</taxon>
        <taxon>Pseudonocardiales</taxon>
        <taxon>Pseudonocardiaceae</taxon>
        <taxon>Actinosynnema</taxon>
    </lineage>
</organism>
<proteinExistence type="predicted"/>